<comment type="similarity">
    <text evidence="4">Belongs to the MT-A70-like family.</text>
</comment>
<keyword evidence="2" id="KW-0808">Transferase</keyword>
<evidence type="ECO:0000256" key="4">
    <source>
        <dbReference type="PROSITE-ProRule" id="PRU00489"/>
    </source>
</evidence>
<reference evidence="5 6" key="1">
    <citation type="submission" date="2016-01" db="EMBL/GenBank/DDBJ databases">
        <authorList>
            <person name="Regsiter A."/>
            <person name="william w."/>
        </authorList>
    </citation>
    <scope>NUCLEOTIDE SEQUENCE [LARGE SCALE GENOMIC DNA]</scope>
    <source>
        <strain evidence="5 6">CFBP 5494</strain>
    </source>
</reference>
<dbReference type="SUPFAM" id="SSF53335">
    <property type="entry name" value="S-adenosyl-L-methionine-dependent methyltransferases"/>
    <property type="match status" value="1"/>
</dbReference>
<accession>A0A9W5B315</accession>
<proteinExistence type="inferred from homology"/>
<evidence type="ECO:0000313" key="5">
    <source>
        <dbReference type="EMBL" id="CUW95042.1"/>
    </source>
</evidence>
<dbReference type="Pfam" id="PF05063">
    <property type="entry name" value="MT-A70"/>
    <property type="match status" value="1"/>
</dbReference>
<evidence type="ECO:0000256" key="2">
    <source>
        <dbReference type="ARBA" id="ARBA00022679"/>
    </source>
</evidence>
<keyword evidence="3" id="KW-0949">S-adenosyl-L-methionine</keyword>
<gene>
    <name evidence="5" type="ORF">AGR2A_Lc140006</name>
</gene>
<keyword evidence="1" id="KW-0489">Methyltransferase</keyword>
<dbReference type="InterPro" id="IPR029063">
    <property type="entry name" value="SAM-dependent_MTases_sf"/>
</dbReference>
<evidence type="ECO:0000256" key="1">
    <source>
        <dbReference type="ARBA" id="ARBA00022603"/>
    </source>
</evidence>
<sequence length="218" mass="24949">MGEHPSGDCSLRPREWRPSLQRRVDPVRLFPDVWCFGDLPPFSFDFIMADPAWLYELRSEKGEGKSAQAHYKCMPLDKIKAMPVLDLASENCLLWLYATNPMLFQAYEVLIDWGFEFVTAGSWEKITKNGKQAFGPGYVLRTSNEPFLIGKRGNPKTTKSVRSSFRGVVRGHSRKPEEGYRHAEKLMPNARRLELFSRTNRKGWTVWGDEAGKFGEAA</sequence>
<comment type="caution">
    <text evidence="5">The sequence shown here is derived from an EMBL/GenBank/DDBJ whole genome shotgun (WGS) entry which is preliminary data.</text>
</comment>
<organism evidence="5 6">
    <name type="scientific">Agrobacterium genomosp. 2 str. CFBP 5494</name>
    <dbReference type="NCBI Taxonomy" id="1183436"/>
    <lineage>
        <taxon>Bacteria</taxon>
        <taxon>Pseudomonadati</taxon>
        <taxon>Pseudomonadota</taxon>
        <taxon>Alphaproteobacteria</taxon>
        <taxon>Hyphomicrobiales</taxon>
        <taxon>Rhizobiaceae</taxon>
        <taxon>Rhizobium/Agrobacterium group</taxon>
        <taxon>Agrobacterium</taxon>
        <taxon>Agrobacterium tumefaciens complex</taxon>
    </lineage>
</organism>
<dbReference type="Proteomes" id="UP000191933">
    <property type="component" value="Unassembled WGS sequence"/>
</dbReference>
<dbReference type="PANTHER" id="PTHR12829:SF7">
    <property type="entry name" value="N6-ADENOSINE-METHYLTRANSFERASE CATALYTIC SUBUNIT"/>
    <property type="match status" value="1"/>
</dbReference>
<protein>
    <submittedName>
        <fullName evidence="5">MT-A70 family protein</fullName>
    </submittedName>
</protein>
<evidence type="ECO:0000256" key="3">
    <source>
        <dbReference type="ARBA" id="ARBA00022691"/>
    </source>
</evidence>
<dbReference type="PANTHER" id="PTHR12829">
    <property type="entry name" value="N6-ADENOSINE-METHYLTRANSFERASE"/>
    <property type="match status" value="1"/>
</dbReference>
<dbReference type="PROSITE" id="PS51143">
    <property type="entry name" value="MT_A70"/>
    <property type="match status" value="1"/>
</dbReference>
<dbReference type="AlphaFoldDB" id="A0A9W5B315"/>
<name>A0A9W5B315_9HYPH</name>
<dbReference type="GO" id="GO:0008168">
    <property type="term" value="F:methyltransferase activity"/>
    <property type="evidence" value="ECO:0007669"/>
    <property type="project" value="UniProtKB-KW"/>
</dbReference>
<dbReference type="InterPro" id="IPR007757">
    <property type="entry name" value="MT-A70-like"/>
</dbReference>
<dbReference type="GO" id="GO:0032259">
    <property type="term" value="P:methylation"/>
    <property type="evidence" value="ECO:0007669"/>
    <property type="project" value="UniProtKB-KW"/>
</dbReference>
<keyword evidence="6" id="KW-1185">Reference proteome</keyword>
<evidence type="ECO:0000313" key="6">
    <source>
        <dbReference type="Proteomes" id="UP000191933"/>
    </source>
</evidence>
<dbReference type="EMBL" id="FBVY01000026">
    <property type="protein sequence ID" value="CUW95042.1"/>
    <property type="molecule type" value="Genomic_DNA"/>
</dbReference>